<organism evidence="1 2">
    <name type="scientific">Streptomyces gossypii</name>
    <dbReference type="NCBI Taxonomy" id="2883101"/>
    <lineage>
        <taxon>Bacteria</taxon>
        <taxon>Bacillati</taxon>
        <taxon>Actinomycetota</taxon>
        <taxon>Actinomycetes</taxon>
        <taxon>Kitasatosporales</taxon>
        <taxon>Streptomycetaceae</taxon>
        <taxon>Streptomyces</taxon>
    </lineage>
</organism>
<accession>A0ABT2JQU5</accession>
<evidence type="ECO:0000313" key="2">
    <source>
        <dbReference type="Proteomes" id="UP001156389"/>
    </source>
</evidence>
<sequence length="225" mass="23133">MSDVVQEFASVVVLALRGGGDPFDLLGSVLSRSDDPATVAAVRVLGADAFAPCTLRGKTPTDADVALVEGAVGAFPPKPGASSASAWSHWGMRAALHRVRTGAPGPDLGPEPDPETGWVASEPWQRMTHQLSQLAALAVPGLPSPLAAAVAKRPVDLARGFVRAVRRRDWLQAAGAGRWLAVTEGVPASLGLDGGLDLIHHMGAADARVALQVRAAQLAREGASG</sequence>
<evidence type="ECO:0000313" key="1">
    <source>
        <dbReference type="EMBL" id="MCT2589735.1"/>
    </source>
</evidence>
<proteinExistence type="predicted"/>
<keyword evidence="2" id="KW-1185">Reference proteome</keyword>
<name>A0ABT2JQU5_9ACTN</name>
<protein>
    <submittedName>
        <fullName evidence="1">Uncharacterized protein</fullName>
    </submittedName>
</protein>
<dbReference type="EMBL" id="JAJAGO010000003">
    <property type="protein sequence ID" value="MCT2589735.1"/>
    <property type="molecule type" value="Genomic_DNA"/>
</dbReference>
<comment type="caution">
    <text evidence="1">The sequence shown here is derived from an EMBL/GenBank/DDBJ whole genome shotgun (WGS) entry which is preliminary data.</text>
</comment>
<reference evidence="1 2" key="1">
    <citation type="submission" date="2021-10" db="EMBL/GenBank/DDBJ databases">
        <title>Streptomyces gossypii sp. nov., isolated from soil collected from cotton field.</title>
        <authorList>
            <person name="Ge X."/>
            <person name="Chen X."/>
            <person name="Liu W."/>
        </authorList>
    </citation>
    <scope>NUCLEOTIDE SEQUENCE [LARGE SCALE GENOMIC DNA]</scope>
    <source>
        <strain evidence="1 2">N2-109</strain>
    </source>
</reference>
<dbReference type="RefSeq" id="WP_260216738.1">
    <property type="nucleotide sequence ID" value="NZ_JAJAGO010000003.1"/>
</dbReference>
<dbReference type="Proteomes" id="UP001156389">
    <property type="component" value="Unassembled WGS sequence"/>
</dbReference>
<gene>
    <name evidence="1" type="ORF">LHJ74_07345</name>
</gene>